<dbReference type="OrthoDB" id="1931260at2759"/>
<dbReference type="EMBL" id="SMOL01000768">
    <property type="protein sequence ID" value="KAB2598119.1"/>
    <property type="molecule type" value="Genomic_DNA"/>
</dbReference>
<gene>
    <name evidence="1" type="ORF">D8674_001039</name>
</gene>
<keyword evidence="2" id="KW-1185">Reference proteome</keyword>
<reference evidence="1 2" key="1">
    <citation type="submission" date="2019-09" db="EMBL/GenBank/DDBJ databases">
        <authorList>
            <person name="Ou C."/>
        </authorList>
    </citation>
    <scope>NUCLEOTIDE SEQUENCE [LARGE SCALE GENOMIC DNA]</scope>
    <source>
        <strain evidence="1">S2</strain>
        <tissue evidence="1">Leaf</tissue>
    </source>
</reference>
<reference evidence="1 2" key="3">
    <citation type="submission" date="2019-11" db="EMBL/GenBank/DDBJ databases">
        <title>A de novo genome assembly of a pear dwarfing rootstock.</title>
        <authorList>
            <person name="Wang F."/>
            <person name="Wang J."/>
            <person name="Li S."/>
            <person name="Zhang Y."/>
            <person name="Fang M."/>
            <person name="Ma L."/>
            <person name="Zhao Y."/>
            <person name="Jiang S."/>
        </authorList>
    </citation>
    <scope>NUCLEOTIDE SEQUENCE [LARGE SCALE GENOMIC DNA]</scope>
    <source>
        <strain evidence="1">S2</strain>
        <tissue evidence="1">Leaf</tissue>
    </source>
</reference>
<proteinExistence type="predicted"/>
<sequence>MPLTIWGMMKKCSYLRSLWNAKEHGELTGVAFVKAWLGIMPFSPVQVYVNRVENLSSRKRGRGLQNVRPSKNPDASPRMRVSFFRYNFCESKIDSSLVSLASRGFTMGTPLKSTMKNKGELETSSSSLVGWSSASSSASANQRLKKSEVGLNTFISGQAFFESDVSQESILESHSHDQPCIGHGNQEAMLLNPREGNMSMGGSPMDPNSVSQHIRPSCLRAPSPKIGFFDKEPNMHCPAGSHKENNAFYLKEQIDCLAKNVGAIDLGIGLMLCSERGDGRQTRVHVIA</sequence>
<name>A0A5N5F4X9_9ROSA</name>
<reference evidence="2" key="2">
    <citation type="submission" date="2019-10" db="EMBL/GenBank/DDBJ databases">
        <title>A de novo genome assembly of a pear dwarfing rootstock.</title>
        <authorList>
            <person name="Wang F."/>
            <person name="Wang J."/>
            <person name="Li S."/>
            <person name="Zhang Y."/>
            <person name="Fang M."/>
            <person name="Ma L."/>
            <person name="Zhao Y."/>
            <person name="Jiang S."/>
        </authorList>
    </citation>
    <scope>NUCLEOTIDE SEQUENCE [LARGE SCALE GENOMIC DNA]</scope>
</reference>
<protein>
    <submittedName>
        <fullName evidence="1">Serine-rich protein-like</fullName>
    </submittedName>
</protein>
<evidence type="ECO:0000313" key="1">
    <source>
        <dbReference type="EMBL" id="KAB2598119.1"/>
    </source>
</evidence>
<dbReference type="Proteomes" id="UP000327157">
    <property type="component" value="Chromosome 1"/>
</dbReference>
<organism evidence="1 2">
    <name type="scientific">Pyrus ussuriensis x Pyrus communis</name>
    <dbReference type="NCBI Taxonomy" id="2448454"/>
    <lineage>
        <taxon>Eukaryota</taxon>
        <taxon>Viridiplantae</taxon>
        <taxon>Streptophyta</taxon>
        <taxon>Embryophyta</taxon>
        <taxon>Tracheophyta</taxon>
        <taxon>Spermatophyta</taxon>
        <taxon>Magnoliopsida</taxon>
        <taxon>eudicotyledons</taxon>
        <taxon>Gunneridae</taxon>
        <taxon>Pentapetalae</taxon>
        <taxon>rosids</taxon>
        <taxon>fabids</taxon>
        <taxon>Rosales</taxon>
        <taxon>Rosaceae</taxon>
        <taxon>Amygdaloideae</taxon>
        <taxon>Maleae</taxon>
        <taxon>Pyrus</taxon>
    </lineage>
</organism>
<accession>A0A5N5F4X9</accession>
<evidence type="ECO:0000313" key="2">
    <source>
        <dbReference type="Proteomes" id="UP000327157"/>
    </source>
</evidence>
<dbReference type="AlphaFoldDB" id="A0A5N5F4X9"/>
<comment type="caution">
    <text evidence="1">The sequence shown here is derived from an EMBL/GenBank/DDBJ whole genome shotgun (WGS) entry which is preliminary data.</text>
</comment>